<keyword evidence="1" id="KW-0732">Signal</keyword>
<sequence length="221" mass="23659">MKQSLYSNRRDFSLSLLAALALGPAGPLHAQGKAPPVVLVVGDSLSAEYGLRRGSGWVALTEQKLADEKLAARVVNASVSGDTTSGGRSRLPALLQQHRPRVVVIELGGNDALRGLPLSMTRENLAAMARAAKAAGARVLLLGMDMPPNYGASYAKEFRELFVSVAREEKAALVPFFLKGVADLADPLALFQSDRIHPNEKAQPIMRDTVWPELRKLVAAG</sequence>
<dbReference type="GO" id="GO:0004622">
    <property type="term" value="F:phosphatidylcholine lysophospholipase activity"/>
    <property type="evidence" value="ECO:0007669"/>
    <property type="project" value="TreeGrafter"/>
</dbReference>
<evidence type="ECO:0000256" key="1">
    <source>
        <dbReference type="SAM" id="SignalP"/>
    </source>
</evidence>
<dbReference type="KEGG" id="hcz:G9Q37_08545"/>
<dbReference type="EMBL" id="CP049989">
    <property type="protein sequence ID" value="QIM52187.1"/>
    <property type="molecule type" value="Genomic_DNA"/>
</dbReference>
<feature type="domain" description="SGNH hydrolase-type esterase" evidence="2">
    <location>
        <begin position="40"/>
        <end position="201"/>
    </location>
</feature>
<dbReference type="PANTHER" id="PTHR30383:SF24">
    <property type="entry name" value="THIOESTERASE 1_PROTEASE 1_LYSOPHOSPHOLIPASE L1"/>
    <property type="match status" value="1"/>
</dbReference>
<dbReference type="InterPro" id="IPR051532">
    <property type="entry name" value="Ester_Hydrolysis_Enzymes"/>
</dbReference>
<gene>
    <name evidence="3" type="ORF">G9Q37_08545</name>
</gene>
<organism evidence="3 4">
    <name type="scientific">Hydrogenophaga crocea</name>
    <dbReference type="NCBI Taxonomy" id="2716225"/>
    <lineage>
        <taxon>Bacteria</taxon>
        <taxon>Pseudomonadati</taxon>
        <taxon>Pseudomonadota</taxon>
        <taxon>Betaproteobacteria</taxon>
        <taxon>Burkholderiales</taxon>
        <taxon>Comamonadaceae</taxon>
        <taxon>Hydrogenophaga</taxon>
    </lineage>
</organism>
<dbReference type="AlphaFoldDB" id="A0A6G8IG79"/>
<dbReference type="InterPro" id="IPR036514">
    <property type="entry name" value="SGNH_hydro_sf"/>
</dbReference>
<dbReference type="Gene3D" id="3.40.50.1110">
    <property type="entry name" value="SGNH hydrolase"/>
    <property type="match status" value="1"/>
</dbReference>
<proteinExistence type="predicted"/>
<evidence type="ECO:0000313" key="3">
    <source>
        <dbReference type="EMBL" id="QIM52187.1"/>
    </source>
</evidence>
<name>A0A6G8IG79_9BURK</name>
<evidence type="ECO:0000313" key="4">
    <source>
        <dbReference type="Proteomes" id="UP000503162"/>
    </source>
</evidence>
<feature type="chain" id="PRO_5026325456" evidence="1">
    <location>
        <begin position="31"/>
        <end position="221"/>
    </location>
</feature>
<dbReference type="Proteomes" id="UP000503162">
    <property type="component" value="Chromosome"/>
</dbReference>
<protein>
    <submittedName>
        <fullName evidence="3">Arylesterase</fullName>
    </submittedName>
</protein>
<evidence type="ECO:0000259" key="2">
    <source>
        <dbReference type="Pfam" id="PF13472"/>
    </source>
</evidence>
<dbReference type="SUPFAM" id="SSF52266">
    <property type="entry name" value="SGNH hydrolase"/>
    <property type="match status" value="1"/>
</dbReference>
<dbReference type="PANTHER" id="PTHR30383">
    <property type="entry name" value="THIOESTERASE 1/PROTEASE 1/LYSOPHOSPHOLIPASE L1"/>
    <property type="match status" value="1"/>
</dbReference>
<keyword evidence="4" id="KW-1185">Reference proteome</keyword>
<dbReference type="Pfam" id="PF13472">
    <property type="entry name" value="Lipase_GDSL_2"/>
    <property type="match status" value="1"/>
</dbReference>
<dbReference type="CDD" id="cd01822">
    <property type="entry name" value="Lysophospholipase_L1_like"/>
    <property type="match status" value="1"/>
</dbReference>
<dbReference type="InterPro" id="IPR013830">
    <property type="entry name" value="SGNH_hydro"/>
</dbReference>
<reference evidence="3 4" key="1">
    <citation type="submission" date="2020-03" db="EMBL/GenBank/DDBJ databases">
        <title>Hydrogenophaga sp. nov. isolated from cyanobacterial mat.</title>
        <authorList>
            <person name="Thorat V."/>
            <person name="Kirdat K."/>
            <person name="Tiwarekar B."/>
            <person name="Costa E.D."/>
            <person name="Yadav A."/>
        </authorList>
    </citation>
    <scope>NUCLEOTIDE SEQUENCE [LARGE SCALE GENOMIC DNA]</scope>
    <source>
        <strain evidence="3 4">BA0156</strain>
    </source>
</reference>
<feature type="signal peptide" evidence="1">
    <location>
        <begin position="1"/>
        <end position="30"/>
    </location>
</feature>
<accession>A0A6G8IG79</accession>
<dbReference type="RefSeq" id="WP_166226789.1">
    <property type="nucleotide sequence ID" value="NZ_CP049989.1"/>
</dbReference>